<gene>
    <name evidence="1" type="ORF">P879_10156</name>
</gene>
<keyword evidence="2" id="KW-1185">Reference proteome</keyword>
<dbReference type="OrthoDB" id="10036512at2759"/>
<name>A0A8T0DDR6_9TREM</name>
<accession>A0A8T0DDR6</accession>
<dbReference type="EMBL" id="JTDF01005791">
    <property type="protein sequence ID" value="KAF8565963.1"/>
    <property type="molecule type" value="Genomic_DNA"/>
</dbReference>
<sequence>MKPGLVLTPTVRLELKTDLSCTRRFFVLVCSSPTTDAVKPESSSTLTAKEALQRGVLRTKMSRATQHTFVDEHRPLHPESSLVPRTLTQKLRHCKHGQVSGVGRIQFRNREFLEFAMQNSVVVRNNAAASVQLTTDELTLFKSSNMQLWLILERLVWLNFVASVIDVSCGRDKLPSAHGYLNVVVPGLKMRMTAEWTFLLDTRLFCIQVDCIICDAPARVFLKLMKSHSG</sequence>
<dbReference type="Proteomes" id="UP000699462">
    <property type="component" value="Unassembled WGS sequence"/>
</dbReference>
<evidence type="ECO:0000313" key="1">
    <source>
        <dbReference type="EMBL" id="KAF8565963.1"/>
    </source>
</evidence>
<proteinExistence type="predicted"/>
<evidence type="ECO:0000313" key="2">
    <source>
        <dbReference type="Proteomes" id="UP000699462"/>
    </source>
</evidence>
<comment type="caution">
    <text evidence="1">The sequence shown here is derived from an EMBL/GenBank/DDBJ whole genome shotgun (WGS) entry which is preliminary data.</text>
</comment>
<protein>
    <submittedName>
        <fullName evidence="1">Uncharacterized protein</fullName>
    </submittedName>
</protein>
<dbReference type="AlphaFoldDB" id="A0A8T0DDR6"/>
<reference evidence="1 2" key="1">
    <citation type="submission" date="2019-07" db="EMBL/GenBank/DDBJ databases">
        <title>Annotation for the trematode Paragonimus westermani.</title>
        <authorList>
            <person name="Choi Y.-J."/>
        </authorList>
    </citation>
    <scope>NUCLEOTIDE SEQUENCE [LARGE SCALE GENOMIC DNA]</scope>
    <source>
        <strain evidence="1">180907_Pwestermani</strain>
    </source>
</reference>
<organism evidence="1 2">
    <name type="scientific">Paragonimus westermani</name>
    <dbReference type="NCBI Taxonomy" id="34504"/>
    <lineage>
        <taxon>Eukaryota</taxon>
        <taxon>Metazoa</taxon>
        <taxon>Spiralia</taxon>
        <taxon>Lophotrochozoa</taxon>
        <taxon>Platyhelminthes</taxon>
        <taxon>Trematoda</taxon>
        <taxon>Digenea</taxon>
        <taxon>Plagiorchiida</taxon>
        <taxon>Troglotremata</taxon>
        <taxon>Troglotrematidae</taxon>
        <taxon>Paragonimus</taxon>
    </lineage>
</organism>